<protein>
    <submittedName>
        <fullName evidence="2">HK97 gp10 family phage protein</fullName>
    </submittedName>
    <submittedName>
        <fullName evidence="1">Putative phage protein, HK97 gp10 family</fullName>
    </submittedName>
</protein>
<proteinExistence type="predicted"/>
<accession>A4E784</accession>
<organism evidence="1 3">
    <name type="scientific">Collinsella aerofaciens (strain ATCC 25986 / DSM 3979 / JCM 10188 / KCTC 3647 / NCTC 11838 / VPI 1003)</name>
    <dbReference type="NCBI Taxonomy" id="411903"/>
    <lineage>
        <taxon>Bacteria</taxon>
        <taxon>Bacillati</taxon>
        <taxon>Actinomycetota</taxon>
        <taxon>Coriobacteriia</taxon>
        <taxon>Coriobacteriales</taxon>
        <taxon>Coriobacteriaceae</taxon>
        <taxon>Collinsella</taxon>
    </lineage>
</organism>
<dbReference type="EMBL" id="CP048433">
    <property type="protein sequence ID" value="QIA33050.1"/>
    <property type="molecule type" value="Genomic_DNA"/>
</dbReference>
<dbReference type="Pfam" id="PF04883">
    <property type="entry name" value="HK97-gp10_like"/>
    <property type="match status" value="1"/>
</dbReference>
<reference evidence="1 3" key="1">
    <citation type="submission" date="2007-01" db="EMBL/GenBank/DDBJ databases">
        <title>Draft genome sequence of Collinsella aerofaciens (ATCC 25986).</title>
        <authorList>
            <person name="Sudarsanam P."/>
            <person name="Ley R."/>
            <person name="Guruge J."/>
            <person name="Turnbaugh P.J."/>
            <person name="Mahowald M."/>
            <person name="Liep D."/>
            <person name="Gordon J."/>
        </authorList>
    </citation>
    <scope>NUCLEOTIDE SEQUENCE [LARGE SCALE GENOMIC DNA]</scope>
    <source>
        <strain evidence="1">ATCC 25986</strain>
        <strain evidence="3">ATCC 25986 / DSM 3979 / JCM 10188 / KCTC 3647 / NCTC 11838 / VPI 1003</strain>
    </source>
</reference>
<dbReference type="AlphaFoldDB" id="A4E784"/>
<name>A4E784_COLAA</name>
<dbReference type="RefSeq" id="WP_006234184.1">
    <property type="nucleotide sequence ID" value="NZ_AAVN02000001.1"/>
</dbReference>
<dbReference type="Proteomes" id="UP000464211">
    <property type="component" value="Chromosome"/>
</dbReference>
<evidence type="ECO:0000313" key="1">
    <source>
        <dbReference type="EMBL" id="EBA40593.1"/>
    </source>
</evidence>
<gene>
    <name evidence="1" type="ORF">COLAER_00265</name>
    <name evidence="2" type="ORF">GXM19_01400</name>
</gene>
<reference evidence="2 4" key="3">
    <citation type="submission" date="2020-01" db="EMBL/GenBank/DDBJ databases">
        <title>Complete genome sequence of Collinsella aerofaciens JCM 10188(T).</title>
        <authorList>
            <person name="Tourlousse D.M."/>
            <person name="Sakamoto M."/>
            <person name="Miura T."/>
            <person name="Narita K."/>
            <person name="Ohashi A."/>
            <person name="Uchino Y."/>
            <person name="Yamazoe A."/>
            <person name="Kameyama K."/>
            <person name="Terauchi J."/>
            <person name="Ohkuma M."/>
            <person name="Kawasaki H."/>
            <person name="Sekiguchi Y."/>
        </authorList>
    </citation>
    <scope>NUCLEOTIDE SEQUENCE [LARGE SCALE GENOMIC DNA]</scope>
    <source>
        <strain evidence="2 4">JCM 10188</strain>
    </source>
</reference>
<evidence type="ECO:0000313" key="3">
    <source>
        <dbReference type="Proteomes" id="UP000002979"/>
    </source>
</evidence>
<dbReference type="InterPro" id="IPR010064">
    <property type="entry name" value="HK97-gp10_tail"/>
</dbReference>
<reference evidence="1 3" key="2">
    <citation type="submission" date="2007-04" db="EMBL/GenBank/DDBJ databases">
        <authorList>
            <person name="Fulton L."/>
            <person name="Clifton S."/>
            <person name="Fulton B."/>
            <person name="Xu J."/>
            <person name="Minx P."/>
            <person name="Mardis E.R."/>
            <person name="Wilson R.K."/>
        </authorList>
    </citation>
    <scope>NUCLEOTIDE SEQUENCE [LARGE SCALE GENOMIC DNA]</scope>
    <source>
        <strain evidence="1">ATCC 25986</strain>
        <strain evidence="3">ATCC 25986 / DSM 3979 / JCM 10188 / KCTC 3647 / NCTC 11838 / VPI 1003</strain>
    </source>
</reference>
<dbReference type="GeneID" id="92849062"/>
<sequence length="140" mass="15260">MAYGLVGGVGDHGRHGTLITEEIVNAAKLDTAECIEIRQNNIEQVEKALLRAYKTGLEEIGLVAEGYAKATCPVDTGRLRNSVTHLLKGYDCFIGTNVEYAPYVEEGTSRMKGKHFLRKAATGHGDTYRAILEKHLRGGA</sequence>
<dbReference type="Proteomes" id="UP000002979">
    <property type="component" value="Unassembled WGS sequence"/>
</dbReference>
<dbReference type="EMBL" id="AAVN02000001">
    <property type="protein sequence ID" value="EBA40593.1"/>
    <property type="molecule type" value="Genomic_DNA"/>
</dbReference>
<evidence type="ECO:0000313" key="2">
    <source>
        <dbReference type="EMBL" id="QIA33050.1"/>
    </source>
</evidence>
<evidence type="ECO:0000313" key="4">
    <source>
        <dbReference type="Proteomes" id="UP000464211"/>
    </source>
</evidence>